<comment type="caution">
    <text evidence="1">The sequence shown here is derived from an EMBL/GenBank/DDBJ whole genome shotgun (WGS) entry which is preliminary data.</text>
</comment>
<reference evidence="2" key="1">
    <citation type="journal article" date="2023" name="G3 (Bethesda)">
        <title>Genome assembly and association tests identify interacting loci associated with vigor, precocity, and sex in interspecific pistachio rootstocks.</title>
        <authorList>
            <person name="Palmer W."/>
            <person name="Jacygrad E."/>
            <person name="Sagayaradj S."/>
            <person name="Cavanaugh K."/>
            <person name="Han R."/>
            <person name="Bertier L."/>
            <person name="Beede B."/>
            <person name="Kafkas S."/>
            <person name="Golino D."/>
            <person name="Preece J."/>
            <person name="Michelmore R."/>
        </authorList>
    </citation>
    <scope>NUCLEOTIDE SEQUENCE [LARGE SCALE GENOMIC DNA]</scope>
</reference>
<sequence length="530" mass="57714">MPDLSFVQHHGVFDLSYNRLSGLVPEELGNCVVVVDLLLSNNMLSGEIPGSLSRLTNLTTLDLSGNLLTGSIPLEFGDSFKLQGLYLGNNQLTGSIPRSLGRLGSLVKLNLTGNKLSGSVPTGFGNLTGLTHLDLSCNKLTGELPSSLSQMLNLVGLYVQQNSFSGPLDGLFSNSIMAWRIDTMNLSNNVFDGALPRSLGNLSYLTNLDLHENKFTGEIPPELANLMQLEYFDVSRNKLSGQIPEKMCHMVNLQYLNLADNGLEGLVPESGICQNLSKITLAGNKDLCGRVMGLDCLIRTPDKSAPLHAWGLSGIVFGSALIILTVVYALWKWIIRSCRQNDPEDTEESKLNSFIDQDLHLSSSSRSKEPLSINVATFGQPLLKLTLDDILEATNNYCKTNIIGDGGFGTVYKATLPFGVILLELVTGKEPTGPDFKEKEGGNLVGWVFRKIKKGKAADVLDSTVLNAYSKPMMLQVLQIAAFAYPHPFTYTHNRRVGPVVLRFGKFQENGKVSADVSSTPDIRTLEGFV</sequence>
<keyword evidence="2" id="KW-1185">Reference proteome</keyword>
<dbReference type="EMBL" id="CM047900">
    <property type="protein sequence ID" value="KAJ0099182.1"/>
    <property type="molecule type" value="Genomic_DNA"/>
</dbReference>
<organism evidence="1 2">
    <name type="scientific">Pistacia atlantica</name>
    <dbReference type="NCBI Taxonomy" id="434234"/>
    <lineage>
        <taxon>Eukaryota</taxon>
        <taxon>Viridiplantae</taxon>
        <taxon>Streptophyta</taxon>
        <taxon>Embryophyta</taxon>
        <taxon>Tracheophyta</taxon>
        <taxon>Spermatophyta</taxon>
        <taxon>Magnoliopsida</taxon>
        <taxon>eudicotyledons</taxon>
        <taxon>Gunneridae</taxon>
        <taxon>Pentapetalae</taxon>
        <taxon>rosids</taxon>
        <taxon>malvids</taxon>
        <taxon>Sapindales</taxon>
        <taxon>Anacardiaceae</taxon>
        <taxon>Pistacia</taxon>
    </lineage>
</organism>
<dbReference type="Proteomes" id="UP001164250">
    <property type="component" value="Chromosome 4"/>
</dbReference>
<gene>
    <name evidence="1" type="ORF">Patl1_20094</name>
</gene>
<evidence type="ECO:0000313" key="2">
    <source>
        <dbReference type="Proteomes" id="UP001164250"/>
    </source>
</evidence>
<proteinExistence type="predicted"/>
<accession>A0ACC1BK39</accession>
<name>A0ACC1BK39_9ROSI</name>
<evidence type="ECO:0000313" key="1">
    <source>
        <dbReference type="EMBL" id="KAJ0099182.1"/>
    </source>
</evidence>
<protein>
    <submittedName>
        <fullName evidence="1">Uncharacterized protein</fullName>
    </submittedName>
</protein>